<dbReference type="Proteomes" id="UP000287171">
    <property type="component" value="Unassembled WGS sequence"/>
</dbReference>
<protein>
    <submittedName>
        <fullName evidence="1">Uncharacterized protein</fullName>
    </submittedName>
</protein>
<gene>
    <name evidence="1" type="ORF">KDA_19890</name>
</gene>
<accession>A0A402B592</accession>
<sequence length="42" mass="4665">MEKNRSITGILSREALIPDIINIFTEEESLDPPEVAQSSSSF</sequence>
<evidence type="ECO:0000313" key="1">
    <source>
        <dbReference type="EMBL" id="GCE26505.1"/>
    </source>
</evidence>
<proteinExistence type="predicted"/>
<dbReference type="EMBL" id="BIFT01000001">
    <property type="protein sequence ID" value="GCE26505.1"/>
    <property type="molecule type" value="Genomic_DNA"/>
</dbReference>
<dbReference type="AlphaFoldDB" id="A0A402B592"/>
<name>A0A402B592_9CHLR</name>
<reference evidence="2" key="1">
    <citation type="submission" date="2018-12" db="EMBL/GenBank/DDBJ databases">
        <title>Tengunoibacter tsumagoiensis gen. nov., sp. nov., Dictyobacter kobayashii sp. nov., D. alpinus sp. nov., and D. joshuensis sp. nov. and description of Dictyobacteraceae fam. nov. within the order Ktedonobacterales isolated from Tengu-no-mugimeshi.</title>
        <authorList>
            <person name="Wang C.M."/>
            <person name="Zheng Y."/>
            <person name="Sakai Y."/>
            <person name="Toyoda A."/>
            <person name="Minakuchi Y."/>
            <person name="Abe K."/>
            <person name="Yokota A."/>
            <person name="Yabe S."/>
        </authorList>
    </citation>
    <scope>NUCLEOTIDE SEQUENCE [LARGE SCALE GENOMIC DNA]</scope>
    <source>
        <strain evidence="2">Uno16</strain>
    </source>
</reference>
<evidence type="ECO:0000313" key="2">
    <source>
        <dbReference type="Proteomes" id="UP000287171"/>
    </source>
</evidence>
<comment type="caution">
    <text evidence="1">The sequence shown here is derived from an EMBL/GenBank/DDBJ whole genome shotgun (WGS) entry which is preliminary data.</text>
</comment>
<keyword evidence="2" id="KW-1185">Reference proteome</keyword>
<organism evidence="1 2">
    <name type="scientific">Dictyobacter alpinus</name>
    <dbReference type="NCBI Taxonomy" id="2014873"/>
    <lineage>
        <taxon>Bacteria</taxon>
        <taxon>Bacillati</taxon>
        <taxon>Chloroflexota</taxon>
        <taxon>Ktedonobacteria</taxon>
        <taxon>Ktedonobacterales</taxon>
        <taxon>Dictyobacteraceae</taxon>
        <taxon>Dictyobacter</taxon>
    </lineage>
</organism>